<dbReference type="GO" id="GO:0009252">
    <property type="term" value="P:peptidoglycan biosynthetic process"/>
    <property type="evidence" value="ECO:0007669"/>
    <property type="project" value="UniProtKB-KW"/>
</dbReference>
<dbReference type="InterPro" id="IPR012338">
    <property type="entry name" value="Beta-lactam/transpept-like"/>
</dbReference>
<dbReference type="Gene3D" id="3.40.710.10">
    <property type="entry name" value="DD-peptidase/beta-lactamase superfamily"/>
    <property type="match status" value="1"/>
</dbReference>
<evidence type="ECO:0000256" key="9">
    <source>
        <dbReference type="ARBA" id="ARBA00022960"/>
    </source>
</evidence>
<evidence type="ECO:0000256" key="6">
    <source>
        <dbReference type="ARBA" id="ARBA00022670"/>
    </source>
</evidence>
<keyword evidence="6" id="KW-0645">Protease</keyword>
<feature type="active site" description="Proton acceptor" evidence="13">
    <location>
        <position position="75"/>
    </location>
</feature>
<comment type="catalytic activity">
    <reaction evidence="12">
        <text>Preferential cleavage: (Ac)2-L-Lys-D-Ala-|-D-Ala. Also transpeptidation of peptidyl-alanyl moieties that are N-acyl substituents of D-alanine.</text>
        <dbReference type="EC" id="3.4.16.4"/>
    </reaction>
</comment>
<feature type="binding site" evidence="14">
    <location>
        <position position="238"/>
    </location>
    <ligand>
        <name>substrate</name>
    </ligand>
</feature>
<dbReference type="Pfam" id="PF00768">
    <property type="entry name" value="Peptidase_S11"/>
    <property type="match status" value="1"/>
</dbReference>
<evidence type="ECO:0000259" key="16">
    <source>
        <dbReference type="SMART" id="SM00936"/>
    </source>
</evidence>
<dbReference type="InterPro" id="IPR037167">
    <property type="entry name" value="Peptidase_S11_C_sf"/>
</dbReference>
<reference evidence="17" key="1">
    <citation type="submission" date="2020-10" db="EMBL/GenBank/DDBJ databases">
        <authorList>
            <person name="Kadnikov V."/>
            <person name="Beletsky A.V."/>
            <person name="Mardanov A.V."/>
            <person name="Karnachuk O.V."/>
            <person name="Ravin N.V."/>
        </authorList>
    </citation>
    <scope>NUCLEOTIDE SEQUENCE</scope>
    <source>
        <strain evidence="17">Bu02</strain>
    </source>
</reference>
<dbReference type="SMART" id="SM00936">
    <property type="entry name" value="PBP5_C"/>
    <property type="match status" value="1"/>
</dbReference>
<evidence type="ECO:0000256" key="5">
    <source>
        <dbReference type="ARBA" id="ARBA00022645"/>
    </source>
</evidence>
<keyword evidence="5 17" id="KW-0121">Carboxypeptidase</keyword>
<feature type="domain" description="Peptidase S11 D-Ala-D-Ala carboxypeptidase A C-terminal" evidence="16">
    <location>
        <begin position="295"/>
        <end position="385"/>
    </location>
</feature>
<name>A0AAT9LDJ7_9FIRM</name>
<comment type="similarity">
    <text evidence="3 15">Belongs to the peptidase S11 family.</text>
</comment>
<dbReference type="Pfam" id="PF07943">
    <property type="entry name" value="PBP5_C"/>
    <property type="match status" value="1"/>
</dbReference>
<dbReference type="SUPFAM" id="SSF69189">
    <property type="entry name" value="Penicillin-binding protein associated domain"/>
    <property type="match status" value="1"/>
</dbReference>
<evidence type="ECO:0000256" key="11">
    <source>
        <dbReference type="ARBA" id="ARBA00023316"/>
    </source>
</evidence>
<dbReference type="PANTHER" id="PTHR21581">
    <property type="entry name" value="D-ALANYL-D-ALANINE CARBOXYPEPTIDASE"/>
    <property type="match status" value="1"/>
</dbReference>
<dbReference type="SUPFAM" id="SSF56601">
    <property type="entry name" value="beta-lactamase/transpeptidase-like"/>
    <property type="match status" value="1"/>
</dbReference>
<evidence type="ECO:0000256" key="12">
    <source>
        <dbReference type="ARBA" id="ARBA00034000"/>
    </source>
</evidence>
<dbReference type="GO" id="GO:0009002">
    <property type="term" value="F:serine-type D-Ala-D-Ala carboxypeptidase activity"/>
    <property type="evidence" value="ECO:0007669"/>
    <property type="project" value="UniProtKB-EC"/>
</dbReference>
<comment type="function">
    <text evidence="1">Removes C-terminal D-alanyl residues from sugar-peptide cell wall precursors.</text>
</comment>
<dbReference type="KEGG" id="fcz:IMF26_00590"/>
<evidence type="ECO:0000256" key="3">
    <source>
        <dbReference type="ARBA" id="ARBA00007164"/>
    </source>
</evidence>
<evidence type="ECO:0000256" key="10">
    <source>
        <dbReference type="ARBA" id="ARBA00022984"/>
    </source>
</evidence>
<keyword evidence="8" id="KW-0378">Hydrolase</keyword>
<keyword evidence="10" id="KW-0573">Peptidoglycan synthesis</keyword>
<dbReference type="GO" id="GO:0008360">
    <property type="term" value="P:regulation of cell shape"/>
    <property type="evidence" value="ECO:0007669"/>
    <property type="project" value="UniProtKB-KW"/>
</dbReference>
<evidence type="ECO:0000256" key="1">
    <source>
        <dbReference type="ARBA" id="ARBA00003217"/>
    </source>
</evidence>
<evidence type="ECO:0000256" key="13">
    <source>
        <dbReference type="PIRSR" id="PIRSR618044-1"/>
    </source>
</evidence>
<feature type="active site" evidence="13">
    <location>
        <position position="132"/>
    </location>
</feature>
<comment type="pathway">
    <text evidence="2">Cell wall biogenesis; peptidoglycan biosynthesis.</text>
</comment>
<feature type="active site" description="Acyl-ester intermediate" evidence="13">
    <location>
        <position position="72"/>
    </location>
</feature>
<dbReference type="InterPro" id="IPR001967">
    <property type="entry name" value="Peptidase_S11_N"/>
</dbReference>
<evidence type="ECO:0000256" key="15">
    <source>
        <dbReference type="RuleBase" id="RU004016"/>
    </source>
</evidence>
<dbReference type="EC" id="3.4.16.4" evidence="4"/>
<dbReference type="InterPro" id="IPR015956">
    <property type="entry name" value="Peniciliin-bd_prot_C_sf"/>
</dbReference>
<dbReference type="PRINTS" id="PR00725">
    <property type="entry name" value="DADACBPTASE1"/>
</dbReference>
<dbReference type="EMBL" id="CP062796">
    <property type="protein sequence ID" value="QUL98627.1"/>
    <property type="molecule type" value="Genomic_DNA"/>
</dbReference>
<dbReference type="AlphaFoldDB" id="A0AAT9LDJ7"/>
<evidence type="ECO:0000256" key="2">
    <source>
        <dbReference type="ARBA" id="ARBA00004752"/>
    </source>
</evidence>
<keyword evidence="7" id="KW-0732">Signal</keyword>
<evidence type="ECO:0000256" key="4">
    <source>
        <dbReference type="ARBA" id="ARBA00012448"/>
    </source>
</evidence>
<evidence type="ECO:0000256" key="14">
    <source>
        <dbReference type="PIRSR" id="PIRSR618044-2"/>
    </source>
</evidence>
<dbReference type="InterPro" id="IPR018044">
    <property type="entry name" value="Peptidase_S11"/>
</dbReference>
<dbReference type="PANTHER" id="PTHR21581:SF6">
    <property type="entry name" value="TRAFFICKING PROTEIN PARTICLE COMPLEX SUBUNIT 12"/>
    <property type="match status" value="1"/>
</dbReference>
<dbReference type="GO" id="GO:0071555">
    <property type="term" value="P:cell wall organization"/>
    <property type="evidence" value="ECO:0007669"/>
    <property type="project" value="UniProtKB-KW"/>
</dbReference>
<keyword evidence="11" id="KW-0961">Cell wall biogenesis/degradation</keyword>
<organism evidence="17">
    <name type="scientific">Candidatus Fermentithermobacillus carboniphilus</name>
    <dbReference type="NCBI Taxonomy" id="3085328"/>
    <lineage>
        <taxon>Bacteria</taxon>
        <taxon>Bacillati</taxon>
        <taxon>Bacillota</taxon>
        <taxon>Candidatus Fermentithermobacillia</taxon>
        <taxon>Candidatus Fermentithermobacillales</taxon>
        <taxon>Candidatus Fermentithermobacillaceae</taxon>
        <taxon>Candidatus Fermentithermobacillus</taxon>
    </lineage>
</organism>
<proteinExistence type="inferred from homology"/>
<sequence length="407" mass="44511">MSGRKRFKSIFAGILAVIFLTFDTISRFGGLPSAHAAPPPPEIAADSYILADLKTQKILFSKDPDVPHIPASLTKIMTLFITFDDLAAGKISLDDEVPVSEEAWKTGGSKMFLLVGTKVKLSDLVKGITVASGNDACVALAEYISGNVTSFVDRMNQKARSLGLSTARFVDPHGLSDENQISAKDLLTLVSAYVTSHPEALQFHSLKEFTYTPPGEKPITQFNRNRLLWTYPGVYGLKTGYTSRAGFNMVALCDRSGFSTIAIILGSAKGKSIDEGERERSELVTSMLDYAYRNFTYVQVAEPNSVVGKARVWKGKGKWTEAVAPLGLGATVEKGKEDKLTYTIHMRKDLDAPVARGTKVGEAIFICEGQEVGRMDLLAKNEVPKGNIFRQVWDVIARAFLRAFGRI</sequence>
<protein>
    <recommendedName>
        <fullName evidence="4">serine-type D-Ala-D-Ala carboxypeptidase</fullName>
        <ecNumber evidence="4">3.4.16.4</ecNumber>
    </recommendedName>
</protein>
<evidence type="ECO:0000256" key="7">
    <source>
        <dbReference type="ARBA" id="ARBA00022729"/>
    </source>
</evidence>
<evidence type="ECO:0000256" key="8">
    <source>
        <dbReference type="ARBA" id="ARBA00022801"/>
    </source>
</evidence>
<accession>A0AAT9LDJ7</accession>
<dbReference type="Gene3D" id="2.60.410.10">
    <property type="entry name" value="D-Ala-D-Ala carboxypeptidase, C-terminal domain"/>
    <property type="match status" value="1"/>
</dbReference>
<evidence type="ECO:0000313" key="17">
    <source>
        <dbReference type="EMBL" id="QUL98627.1"/>
    </source>
</evidence>
<dbReference type="GO" id="GO:0006508">
    <property type="term" value="P:proteolysis"/>
    <property type="evidence" value="ECO:0007669"/>
    <property type="project" value="UniProtKB-KW"/>
</dbReference>
<keyword evidence="9" id="KW-0133">Cell shape</keyword>
<gene>
    <name evidence="17" type="ORF">IMF26_00590</name>
</gene>
<reference evidence="17" key="2">
    <citation type="journal article" date="2023" name="Biology">
        <title>Prokaryotic Life Associated with Coal-Fire Gas Vents Revealed by Metagenomics.</title>
        <authorList>
            <person name="Kadnikov V.V."/>
            <person name="Mardanov A.V."/>
            <person name="Beletsky A.V."/>
            <person name="Karnachuk O.V."/>
            <person name="Ravin N.V."/>
        </authorList>
    </citation>
    <scope>NUCLEOTIDE SEQUENCE</scope>
    <source>
        <strain evidence="17">Bu02</strain>
    </source>
</reference>
<dbReference type="InterPro" id="IPR012907">
    <property type="entry name" value="Peptidase_S11_C"/>
</dbReference>